<evidence type="ECO:0000256" key="5">
    <source>
        <dbReference type="HAMAP-Rule" id="MF_00844"/>
    </source>
</evidence>
<feature type="compositionally biased region" description="Basic and acidic residues" evidence="6">
    <location>
        <begin position="447"/>
        <end position="459"/>
    </location>
</feature>
<dbReference type="GO" id="GO:0043023">
    <property type="term" value="F:ribosomal large subunit binding"/>
    <property type="evidence" value="ECO:0007669"/>
    <property type="project" value="UniProtKB-UniRule"/>
</dbReference>
<organism evidence="8 9">
    <name type="scientific">Texcoconibacillus texcoconensis</name>
    <dbReference type="NCBI Taxonomy" id="1095777"/>
    <lineage>
        <taxon>Bacteria</taxon>
        <taxon>Bacillati</taxon>
        <taxon>Bacillota</taxon>
        <taxon>Bacilli</taxon>
        <taxon>Bacillales</taxon>
        <taxon>Bacillaceae</taxon>
        <taxon>Texcoconibacillus</taxon>
    </lineage>
</organism>
<dbReference type="Pfam" id="PF05833">
    <property type="entry name" value="NFACT_N"/>
    <property type="match status" value="1"/>
</dbReference>
<keyword evidence="1 5" id="KW-0820">tRNA-binding</keyword>
<comment type="subunit">
    <text evidence="5">Associates with stalled 50S ribosomal subunits. Binds to RqcP.</text>
</comment>
<keyword evidence="9" id="KW-1185">Reference proteome</keyword>
<dbReference type="FunFam" id="2.30.310.10:FF:000004">
    <property type="entry name" value="Fibronectin-binding protein A"/>
    <property type="match status" value="1"/>
</dbReference>
<comment type="caution">
    <text evidence="8">The sequence shown here is derived from an EMBL/GenBank/DDBJ whole genome shotgun (WGS) entry which is preliminary data.</text>
</comment>
<comment type="similarity">
    <text evidence="5">Belongs to the NEMF family.</text>
</comment>
<keyword evidence="2 5" id="KW-0699">rRNA-binding</keyword>
<comment type="function">
    <text evidence="5">Key component of the ribosome quality control system (RQC), a ribosome-associated complex that mediates the extraction of incompletely synthesized nascent chains from stalled ribosomes and their subsequent degradation. RqcH recruits Ala-charged tRNA, and with RqcP directs the elongation of stalled nascent chains on 50S ribosomal subunits, leading to non-templated C-terminal alanine extensions (Ala tail). The Ala tail promotes nascent chain degradation. May add between 1 and at least 8 Ala residues. Binds to stalled 50S ribosomal subunits.</text>
</comment>
<dbReference type="PANTHER" id="PTHR15239:SF6">
    <property type="entry name" value="RIBOSOME QUALITY CONTROL COMPLEX SUBUNIT NEMF"/>
    <property type="match status" value="1"/>
</dbReference>
<keyword evidence="4 5" id="KW-0648">Protein biosynthesis</keyword>
<dbReference type="EMBL" id="JACHHB010000001">
    <property type="protein sequence ID" value="MBB5172139.1"/>
    <property type="molecule type" value="Genomic_DNA"/>
</dbReference>
<dbReference type="Pfam" id="PF05670">
    <property type="entry name" value="NFACT-R_1"/>
    <property type="match status" value="1"/>
</dbReference>
<dbReference type="RefSeq" id="WP_184662613.1">
    <property type="nucleotide sequence ID" value="NZ_JACHHB010000001.1"/>
</dbReference>
<dbReference type="InterPro" id="IPR051608">
    <property type="entry name" value="RQC_Subunit_NEMF"/>
</dbReference>
<dbReference type="Gene3D" id="2.30.310.10">
    <property type="entry name" value="ibrinogen binding protein from staphylococcus aureus domain"/>
    <property type="match status" value="1"/>
</dbReference>
<protein>
    <recommendedName>
        <fullName evidence="5">Rqc2 homolog RqcH</fullName>
        <shortName evidence="5">RqcH</shortName>
    </recommendedName>
</protein>
<accession>A0A840QL98</accession>
<keyword evidence="3 5" id="KW-0694">RNA-binding</keyword>
<dbReference type="GO" id="GO:0000049">
    <property type="term" value="F:tRNA binding"/>
    <property type="evidence" value="ECO:0007669"/>
    <property type="project" value="UniProtKB-UniRule"/>
</dbReference>
<evidence type="ECO:0000313" key="8">
    <source>
        <dbReference type="EMBL" id="MBB5172139.1"/>
    </source>
</evidence>
<keyword evidence="5" id="KW-0175">Coiled coil</keyword>
<evidence type="ECO:0000256" key="1">
    <source>
        <dbReference type="ARBA" id="ARBA00022555"/>
    </source>
</evidence>
<evidence type="ECO:0000256" key="3">
    <source>
        <dbReference type="ARBA" id="ARBA00022884"/>
    </source>
</evidence>
<gene>
    <name evidence="5" type="primary">rqcH</name>
    <name evidence="8" type="ORF">HNQ41_000279</name>
</gene>
<dbReference type="Proteomes" id="UP000551878">
    <property type="component" value="Unassembled WGS sequence"/>
</dbReference>
<proteinExistence type="inferred from homology"/>
<name>A0A840QL98_9BACI</name>
<dbReference type="GO" id="GO:0019843">
    <property type="term" value="F:rRNA binding"/>
    <property type="evidence" value="ECO:0007669"/>
    <property type="project" value="UniProtKB-UniRule"/>
</dbReference>
<feature type="region of interest" description="Disordered" evidence="6">
    <location>
        <begin position="433"/>
        <end position="460"/>
    </location>
</feature>
<dbReference type="AlphaFoldDB" id="A0A840QL98"/>
<dbReference type="Gene3D" id="3.40.970.40">
    <property type="entry name" value="fibrinogen binding protein from staphylococcus aureus domain like"/>
    <property type="match status" value="1"/>
</dbReference>
<reference evidence="8 9" key="1">
    <citation type="submission" date="2020-08" db="EMBL/GenBank/DDBJ databases">
        <title>Genomic Encyclopedia of Type Strains, Phase IV (KMG-IV): sequencing the most valuable type-strain genomes for metagenomic binning, comparative biology and taxonomic classification.</title>
        <authorList>
            <person name="Goeker M."/>
        </authorList>
    </citation>
    <scope>NUCLEOTIDE SEQUENCE [LARGE SCALE GENOMIC DNA]</scope>
    <source>
        <strain evidence="8 9">DSM 24696</strain>
    </source>
</reference>
<dbReference type="GO" id="GO:1990112">
    <property type="term" value="C:RQC complex"/>
    <property type="evidence" value="ECO:0007669"/>
    <property type="project" value="TreeGrafter"/>
</dbReference>
<evidence type="ECO:0000256" key="6">
    <source>
        <dbReference type="SAM" id="MobiDB-lite"/>
    </source>
</evidence>
<dbReference type="InterPro" id="IPR043682">
    <property type="entry name" value="RqcH_bacterial"/>
</dbReference>
<sequence length="572" mass="65535">MSFDGIVTRAVTEEVNRSLVSGRVGKIHQPFKTELTMTVRAHGQNHTLLLSAHSSFSRFHLTEARYENPPEPPMFCMLLRKHLEGSILESIEQDGMERIIRLSFKGRDELGDTSYKTLHLELMGRHSNIIFVDEKEQKVIDAIKHVPPSVSSVRTILPGHAFQAPPKQDKLNPLEVDEDTLLKKVHFQEGKLDQQLVDTFSGLSPLVSKEIIHRTHFANRETLPKAFSSVFDAVKNDDYAPQILETSKGEHFSVLDLTYLNGTKKTFDSVSKMLDRYFYGKAERDRVKQQANDLDRWLRNEYAKNKKKIKKLNKTLNDAEKAKKYQHYGELLTAHMHLAKTGDEEIEVIDYYDENQGTITIPLDVSKSPSENAQHYFKLYNKAKNSVAVVEGQIEKAKEDMAYFERLLQQVESAAPKDIAEIREELADEGYLKPRKTEKKKKKKKKQETPKPEKYRSSEGVEILVGKNNKQNEYVTNRIARQDDTWLHTKDIPGSHVVIRSADFGEDTLIEAAHLAAYFSKGRSSGQVPVDYTKIRHVRKPNGAKPGYVTYDNQTTLFVTPDEDLVYRLYES</sequence>
<feature type="coiled-coil region" evidence="5">
    <location>
        <begin position="380"/>
        <end position="414"/>
    </location>
</feature>
<evidence type="ECO:0000256" key="4">
    <source>
        <dbReference type="ARBA" id="ARBA00022917"/>
    </source>
</evidence>
<evidence type="ECO:0000313" key="9">
    <source>
        <dbReference type="Proteomes" id="UP000551878"/>
    </source>
</evidence>
<dbReference type="PANTHER" id="PTHR15239">
    <property type="entry name" value="NUCLEAR EXPORT MEDIATOR FACTOR NEMF"/>
    <property type="match status" value="1"/>
</dbReference>
<dbReference type="HAMAP" id="MF_00844_B">
    <property type="entry name" value="RqcH_B"/>
    <property type="match status" value="1"/>
</dbReference>
<feature type="domain" description="NFACT RNA-binding" evidence="7">
    <location>
        <begin position="455"/>
        <end position="545"/>
    </location>
</feature>
<evidence type="ECO:0000259" key="7">
    <source>
        <dbReference type="Pfam" id="PF05670"/>
    </source>
</evidence>
<feature type="compositionally biased region" description="Basic residues" evidence="6">
    <location>
        <begin position="433"/>
        <end position="446"/>
    </location>
</feature>
<dbReference type="InterPro" id="IPR008532">
    <property type="entry name" value="NFACT_RNA-bd"/>
</dbReference>
<evidence type="ECO:0000256" key="2">
    <source>
        <dbReference type="ARBA" id="ARBA00022730"/>
    </source>
</evidence>
<dbReference type="Gene3D" id="1.10.8.50">
    <property type="match status" value="1"/>
</dbReference>
<dbReference type="GO" id="GO:0072344">
    <property type="term" value="P:rescue of stalled ribosome"/>
    <property type="evidence" value="ECO:0007669"/>
    <property type="project" value="UniProtKB-UniRule"/>
</dbReference>